<dbReference type="PANTHER" id="PTHR47327">
    <property type="entry name" value="FI18240P1-RELATED"/>
    <property type="match status" value="1"/>
</dbReference>
<evidence type="ECO:0000313" key="5">
    <source>
        <dbReference type="Proteomes" id="UP000218231"/>
    </source>
</evidence>
<feature type="signal peptide" evidence="2">
    <location>
        <begin position="1"/>
        <end position="21"/>
    </location>
</feature>
<reference evidence="4 5" key="1">
    <citation type="journal article" date="2017" name="Curr. Biol.">
        <title>Genome architecture and evolution of a unichromosomal asexual nematode.</title>
        <authorList>
            <person name="Fradin H."/>
            <person name="Zegar C."/>
            <person name="Gutwein M."/>
            <person name="Lucas J."/>
            <person name="Kovtun M."/>
            <person name="Corcoran D."/>
            <person name="Baugh L.R."/>
            <person name="Kiontke K."/>
            <person name="Gunsalus K."/>
            <person name="Fitch D.H."/>
            <person name="Piano F."/>
        </authorList>
    </citation>
    <scope>NUCLEOTIDE SEQUENCE [LARGE SCALE GENOMIC DNA]</scope>
    <source>
        <strain evidence="4">PF1309</strain>
    </source>
</reference>
<keyword evidence="2" id="KW-0732">Signal</keyword>
<feature type="chain" id="PRO_5013308179" description="Apple domain-containing protein" evidence="2">
    <location>
        <begin position="22"/>
        <end position="790"/>
    </location>
</feature>
<feature type="domain" description="Apple" evidence="3">
    <location>
        <begin position="31"/>
        <end position="108"/>
    </location>
</feature>
<dbReference type="Pfam" id="PF00024">
    <property type="entry name" value="PAN_1"/>
    <property type="match status" value="3"/>
</dbReference>
<dbReference type="CDD" id="cd01099">
    <property type="entry name" value="PAN_AP_HGF"/>
    <property type="match status" value="1"/>
</dbReference>
<dbReference type="STRING" id="2018661.A0A2A2JTJ2"/>
<dbReference type="OrthoDB" id="5867217at2759"/>
<dbReference type="Gene3D" id="3.50.4.10">
    <property type="entry name" value="Hepatocyte Growth Factor"/>
    <property type="match status" value="1"/>
</dbReference>
<accession>A0A2A2JTJ2</accession>
<evidence type="ECO:0000256" key="1">
    <source>
        <dbReference type="SAM" id="Phobius"/>
    </source>
</evidence>
<proteinExistence type="predicted"/>
<keyword evidence="5" id="KW-1185">Reference proteome</keyword>
<protein>
    <recommendedName>
        <fullName evidence="3">Apple domain-containing protein</fullName>
    </recommendedName>
</protein>
<sequence>MLFLNIGVAILSLLIIGVIYAQDDPKVLRPCFERYANYHLVNSHPYHTEYHMKKEEDCLVFCAQTASRCRSVVYDTFGHVCHFFLDDSLALTVFSPKMIFLRVANAECLQEKLLRTEISGGVNSESSVTLPSSSSDVLPPSFGISFDSSDKVLSSVNIAELNPAAVPPLPPTDYDLLQAAAKNANFGQTNGIDQHISSVEDMQNTETATPQLVSDQQLQTVSEKPDSLGSIDDRLTSLSAELADLSTIPLEDTQFTGSFDEEPKDKSNEILRDLAGTEEAEKRWTDSLSAIKKKPVDEKKKDSEQLVEDNFDKEFNEKLGEHMNSFEILKGKHETIGGNSFEDEKSNKFDKMSMKMKKRRHDHKDGAKLIKFDVDNAIKKKEIRRKPSNKESEGAIKDSYIKKAKSFAMNLLVNDAETSRQQKEIEDQLEMIEMPKEADQIETMQVEPASEAQEVQDEKVKRKDWMSGCEKGERNVWLSFENSLNVEEGEEYSLTKDECKQECEKQNCRTMTYNEKESKCILAGGEGVWLTVSNENDFGAQTDTRFCFSDSLPIFEHCNNFVAFRDYNLKVTPKEEFDGLPKGHQGMQLCIELCVLSNRYTCRSASFDVREGICRLNEEDSLSMPSAFKATHRTDLLYFENGCSQAADNDPSAKYSSVERVEKIVEPKLQQTEFASEENSEPEQIQPQGALRVMKLKEVRIQPNRPSRLSNADSSPSPFFISTTGPPSGRRPFSPRCFVQQLISKPNNSLLPLFFLVFFFFDFCLTSNFLTSLTSPRRRTTSKIGPGRIS</sequence>
<evidence type="ECO:0000313" key="4">
    <source>
        <dbReference type="EMBL" id="PAV64889.1"/>
    </source>
</evidence>
<keyword evidence="1" id="KW-0472">Membrane</keyword>
<feature type="domain" description="Apple" evidence="3">
    <location>
        <begin position="469"/>
        <end position="547"/>
    </location>
</feature>
<dbReference type="InterPro" id="IPR003609">
    <property type="entry name" value="Pan_app"/>
</dbReference>
<dbReference type="Proteomes" id="UP000218231">
    <property type="component" value="Unassembled WGS sequence"/>
</dbReference>
<dbReference type="PROSITE" id="PS50948">
    <property type="entry name" value="PAN"/>
    <property type="match status" value="3"/>
</dbReference>
<gene>
    <name evidence="4" type="ORF">WR25_07445</name>
</gene>
<dbReference type="InterPro" id="IPR052774">
    <property type="entry name" value="Celegans_DevNeuronal_Protein"/>
</dbReference>
<dbReference type="PANTHER" id="PTHR47327:SF1">
    <property type="entry name" value="RE15579P"/>
    <property type="match status" value="1"/>
</dbReference>
<evidence type="ECO:0000256" key="2">
    <source>
        <dbReference type="SAM" id="SignalP"/>
    </source>
</evidence>
<dbReference type="EMBL" id="LIAE01010235">
    <property type="protein sequence ID" value="PAV64889.1"/>
    <property type="molecule type" value="Genomic_DNA"/>
</dbReference>
<organism evidence="4 5">
    <name type="scientific">Diploscapter pachys</name>
    <dbReference type="NCBI Taxonomy" id="2018661"/>
    <lineage>
        <taxon>Eukaryota</taxon>
        <taxon>Metazoa</taxon>
        <taxon>Ecdysozoa</taxon>
        <taxon>Nematoda</taxon>
        <taxon>Chromadorea</taxon>
        <taxon>Rhabditida</taxon>
        <taxon>Rhabditina</taxon>
        <taxon>Rhabditomorpha</taxon>
        <taxon>Rhabditoidea</taxon>
        <taxon>Rhabditidae</taxon>
        <taxon>Diploscapter</taxon>
    </lineage>
</organism>
<dbReference type="GO" id="GO:0009653">
    <property type="term" value="P:anatomical structure morphogenesis"/>
    <property type="evidence" value="ECO:0007669"/>
    <property type="project" value="TreeGrafter"/>
</dbReference>
<keyword evidence="1" id="KW-1133">Transmembrane helix</keyword>
<feature type="domain" description="Apple" evidence="3">
    <location>
        <begin position="558"/>
        <end position="643"/>
    </location>
</feature>
<name>A0A2A2JTJ2_9BILA</name>
<comment type="caution">
    <text evidence="4">The sequence shown here is derived from an EMBL/GenBank/DDBJ whole genome shotgun (WGS) entry which is preliminary data.</text>
</comment>
<evidence type="ECO:0000259" key="3">
    <source>
        <dbReference type="PROSITE" id="PS50948"/>
    </source>
</evidence>
<dbReference type="SUPFAM" id="SSF57414">
    <property type="entry name" value="Hairpin loop containing domain-like"/>
    <property type="match status" value="3"/>
</dbReference>
<feature type="transmembrane region" description="Helical" evidence="1">
    <location>
        <begin position="750"/>
        <end position="770"/>
    </location>
</feature>
<dbReference type="AlphaFoldDB" id="A0A2A2JTJ2"/>
<dbReference type="SMART" id="SM00473">
    <property type="entry name" value="PAN_AP"/>
    <property type="match status" value="3"/>
</dbReference>
<keyword evidence="1" id="KW-0812">Transmembrane</keyword>